<comment type="caution">
    <text evidence="1">The sequence shown here is derived from an EMBL/GenBank/DDBJ whole genome shotgun (WGS) entry which is preliminary data.</text>
</comment>
<evidence type="ECO:0000313" key="2">
    <source>
        <dbReference type="Proteomes" id="UP000827986"/>
    </source>
</evidence>
<organism evidence="1 2">
    <name type="scientific">Mauremys mutica</name>
    <name type="common">yellowpond turtle</name>
    <dbReference type="NCBI Taxonomy" id="74926"/>
    <lineage>
        <taxon>Eukaryota</taxon>
        <taxon>Metazoa</taxon>
        <taxon>Chordata</taxon>
        <taxon>Craniata</taxon>
        <taxon>Vertebrata</taxon>
        <taxon>Euteleostomi</taxon>
        <taxon>Archelosauria</taxon>
        <taxon>Testudinata</taxon>
        <taxon>Testudines</taxon>
        <taxon>Cryptodira</taxon>
        <taxon>Durocryptodira</taxon>
        <taxon>Testudinoidea</taxon>
        <taxon>Geoemydidae</taxon>
        <taxon>Geoemydinae</taxon>
        <taxon>Mauremys</taxon>
    </lineage>
</organism>
<accession>A0A9D3WQQ9</accession>
<sequence length="101" mass="11551">MMWKASMSPVWREEQAAEPPPLAPLQIHQCRERPHWARSVGSPSHMIELYSPLQRAKSSQDLAPHCADLISKGRFNCFFPSRQARRLSDLALKWTGCPIQV</sequence>
<keyword evidence="2" id="KW-1185">Reference proteome</keyword>
<dbReference type="AlphaFoldDB" id="A0A9D3WQQ9"/>
<name>A0A9D3WQQ9_9SAUR</name>
<reference evidence="1" key="1">
    <citation type="submission" date="2021-09" db="EMBL/GenBank/DDBJ databases">
        <title>The genome of Mauremys mutica provides insights into the evolution of semi-aquatic lifestyle.</title>
        <authorList>
            <person name="Gong S."/>
            <person name="Gao Y."/>
        </authorList>
    </citation>
    <scope>NUCLEOTIDE SEQUENCE</scope>
    <source>
        <strain evidence="1">MM-2020</strain>
        <tissue evidence="1">Muscle</tissue>
    </source>
</reference>
<gene>
    <name evidence="1" type="ORF">KIL84_022479</name>
</gene>
<proteinExistence type="predicted"/>
<evidence type="ECO:0000313" key="1">
    <source>
        <dbReference type="EMBL" id="KAH1164920.1"/>
    </source>
</evidence>
<protein>
    <submittedName>
        <fullName evidence="1">Uncharacterized protein</fullName>
    </submittedName>
</protein>
<dbReference type="EMBL" id="JAHDVG010000488">
    <property type="protein sequence ID" value="KAH1164920.1"/>
    <property type="molecule type" value="Genomic_DNA"/>
</dbReference>
<dbReference type="Proteomes" id="UP000827986">
    <property type="component" value="Unassembled WGS sequence"/>
</dbReference>